<dbReference type="Proteomes" id="UP000609651">
    <property type="component" value="Unassembled WGS sequence"/>
</dbReference>
<evidence type="ECO:0000256" key="1">
    <source>
        <dbReference type="ARBA" id="ARBA00009199"/>
    </source>
</evidence>
<proteinExistence type="inferred from homology"/>
<keyword evidence="3" id="KW-0378">Hydrolase</keyword>
<dbReference type="RefSeq" id="WP_171186209.1">
    <property type="nucleotide sequence ID" value="NZ_WTPX01000050.1"/>
</dbReference>
<sequence>MPIDPFADLPTHAAALRRGDYSSVELAEFCLDRLERHGPALNAVVTLTRDRALREAKRADADLANGVDRGPLHGIPYGVKDLLAARGYPTTWGASPLRDQRFDHDSAVVAKLTAAGAVLCAKLAMTEWAGGFGYQQADASFTGPGVCAWDDTRWSGGSSSGSGSAVGAGLLPFALGSETWGSLHSPANNNGVCGLRPTFGRVDRTGCMTLSWTMDKLGPLTRTAHDAGLVLHAIAGGAPPGGDGKAGGTGEGFPRDEMVADRSYRYPPDENDAPAFKLAILPGAADRAQDAVRENYDASLKTLRSLGTVEEIELPPYPYSIAATLIINAELASAADDFLAAGLTWDLTAPEDRFGGYAARLIPAVDYLNALRLRAKFARELDALFAPYDAVVTPARSTVAPPLDRPFDRYAPGTQAETLGGPANAAGLPGLCLPNGFDPDGLPTGLNLVGRAFDENRLLAVGRAYQRATDWHTRRPERWA</sequence>
<organism evidence="3 4">
    <name type="scientific">Alienimonas chondri</name>
    <dbReference type="NCBI Taxonomy" id="2681879"/>
    <lineage>
        <taxon>Bacteria</taxon>
        <taxon>Pseudomonadati</taxon>
        <taxon>Planctomycetota</taxon>
        <taxon>Planctomycetia</taxon>
        <taxon>Planctomycetales</taxon>
        <taxon>Planctomycetaceae</taxon>
        <taxon>Alienimonas</taxon>
    </lineage>
</organism>
<reference evidence="3 4" key="1">
    <citation type="journal article" date="2020" name="Syst. Appl. Microbiol.">
        <title>Alienimonas chondri sp. nov., a novel planctomycete isolated from the biofilm of the red alga Chondrus crispus.</title>
        <authorList>
            <person name="Vitorino I."/>
            <person name="Albuquerque L."/>
            <person name="Wiegand S."/>
            <person name="Kallscheuer N."/>
            <person name="da Costa M.S."/>
            <person name="Lobo-da-Cunha A."/>
            <person name="Jogler C."/>
            <person name="Lage O.M."/>
        </authorList>
    </citation>
    <scope>NUCLEOTIDE SEQUENCE [LARGE SCALE GENOMIC DNA]</scope>
    <source>
        <strain evidence="3 4">LzC2</strain>
    </source>
</reference>
<dbReference type="EMBL" id="WTPX01000050">
    <property type="protein sequence ID" value="NNJ25817.1"/>
    <property type="molecule type" value="Genomic_DNA"/>
</dbReference>
<evidence type="ECO:0000313" key="4">
    <source>
        <dbReference type="Proteomes" id="UP000609651"/>
    </source>
</evidence>
<comment type="similarity">
    <text evidence="1">Belongs to the amidase family.</text>
</comment>
<evidence type="ECO:0000313" key="3">
    <source>
        <dbReference type="EMBL" id="NNJ25817.1"/>
    </source>
</evidence>
<dbReference type="GO" id="GO:0004040">
    <property type="term" value="F:amidase activity"/>
    <property type="evidence" value="ECO:0007669"/>
    <property type="project" value="UniProtKB-EC"/>
</dbReference>
<keyword evidence="4" id="KW-1185">Reference proteome</keyword>
<gene>
    <name evidence="3" type="primary">amiD</name>
    <name evidence="3" type="ORF">LzC2_18920</name>
</gene>
<dbReference type="SUPFAM" id="SSF75304">
    <property type="entry name" value="Amidase signature (AS) enzymes"/>
    <property type="match status" value="1"/>
</dbReference>
<dbReference type="PANTHER" id="PTHR11895">
    <property type="entry name" value="TRANSAMIDASE"/>
    <property type="match status" value="1"/>
</dbReference>
<dbReference type="PANTHER" id="PTHR11895:SF7">
    <property type="entry name" value="GLUTAMYL-TRNA(GLN) AMIDOTRANSFERASE SUBUNIT A, MITOCHONDRIAL"/>
    <property type="match status" value="1"/>
</dbReference>
<dbReference type="InterPro" id="IPR036928">
    <property type="entry name" value="AS_sf"/>
</dbReference>
<dbReference type="InterPro" id="IPR023631">
    <property type="entry name" value="Amidase_dom"/>
</dbReference>
<comment type="caution">
    <text evidence="3">The sequence shown here is derived from an EMBL/GenBank/DDBJ whole genome shotgun (WGS) entry which is preliminary data.</text>
</comment>
<evidence type="ECO:0000259" key="2">
    <source>
        <dbReference type="Pfam" id="PF01425"/>
    </source>
</evidence>
<dbReference type="Gene3D" id="3.90.1300.10">
    <property type="entry name" value="Amidase signature (AS) domain"/>
    <property type="match status" value="1"/>
</dbReference>
<accession>A0ABX1VEV1</accession>
<dbReference type="InterPro" id="IPR000120">
    <property type="entry name" value="Amidase"/>
</dbReference>
<feature type="domain" description="Amidase" evidence="2">
    <location>
        <begin position="25"/>
        <end position="459"/>
    </location>
</feature>
<dbReference type="EC" id="3.5.1.4" evidence="3"/>
<name>A0ABX1VEV1_9PLAN</name>
<protein>
    <submittedName>
        <fullName evidence="3">Amidase AmiD</fullName>
        <ecNumber evidence="3">3.5.1.4</ecNumber>
    </submittedName>
</protein>
<dbReference type="Pfam" id="PF01425">
    <property type="entry name" value="Amidase"/>
    <property type="match status" value="1"/>
</dbReference>